<reference evidence="2" key="1">
    <citation type="submission" date="2020-05" db="UniProtKB">
        <authorList>
            <consortium name="EnsemblMetazoa"/>
        </authorList>
    </citation>
    <scope>IDENTIFICATION</scope>
    <source>
        <strain evidence="2">TTRI</strain>
    </source>
</reference>
<proteinExistence type="predicted"/>
<accession>A0A1A9USS5</accession>
<organism evidence="2 3">
    <name type="scientific">Glossina austeni</name>
    <name type="common">Savannah tsetse fly</name>
    <dbReference type="NCBI Taxonomy" id="7395"/>
    <lineage>
        <taxon>Eukaryota</taxon>
        <taxon>Metazoa</taxon>
        <taxon>Ecdysozoa</taxon>
        <taxon>Arthropoda</taxon>
        <taxon>Hexapoda</taxon>
        <taxon>Insecta</taxon>
        <taxon>Pterygota</taxon>
        <taxon>Neoptera</taxon>
        <taxon>Endopterygota</taxon>
        <taxon>Diptera</taxon>
        <taxon>Brachycera</taxon>
        <taxon>Muscomorpha</taxon>
        <taxon>Hippoboscoidea</taxon>
        <taxon>Glossinidae</taxon>
        <taxon>Glossina</taxon>
    </lineage>
</organism>
<evidence type="ECO:0000313" key="3">
    <source>
        <dbReference type="Proteomes" id="UP000078200"/>
    </source>
</evidence>
<keyword evidence="3" id="KW-1185">Reference proteome</keyword>
<feature type="region of interest" description="Disordered" evidence="1">
    <location>
        <begin position="1"/>
        <end position="24"/>
    </location>
</feature>
<dbReference type="VEuPathDB" id="VectorBase:GAUT014145"/>
<sequence length="210" mass="22221">MILQQSRQQKKEQRSWGSTNQPTLESESGDLAICQKKLLLAPGAVVGGVEMGSKGGSFWFCDVALNSNEFDSVQFGISIASSLSCLIITYGGMMGEAPVTLSPEKTSFKPQFKWKRFIQLSLSRSSRLLRMSRFRFANGVRIKGPSSSLRICFMGTGPSVVATLRVCVRACCGRNDGGTQRPAAGGGGVAAGVGCWLLVTAAGAAGTVND</sequence>
<protein>
    <submittedName>
        <fullName evidence="2">Uncharacterized protein</fullName>
    </submittedName>
</protein>
<name>A0A1A9USS5_GLOAU</name>
<evidence type="ECO:0000256" key="1">
    <source>
        <dbReference type="SAM" id="MobiDB-lite"/>
    </source>
</evidence>
<dbReference type="EnsemblMetazoa" id="GAUT014145-RA">
    <property type="protein sequence ID" value="GAUT014145-PA"/>
    <property type="gene ID" value="GAUT014145"/>
</dbReference>
<evidence type="ECO:0000313" key="2">
    <source>
        <dbReference type="EnsemblMetazoa" id="GAUT014145-PA"/>
    </source>
</evidence>
<dbReference type="AlphaFoldDB" id="A0A1A9USS5"/>
<dbReference type="Proteomes" id="UP000078200">
    <property type="component" value="Unassembled WGS sequence"/>
</dbReference>